<comment type="caution">
    <text evidence="3">The sequence shown here is derived from an EMBL/GenBank/DDBJ whole genome shotgun (WGS) entry which is preliminary data.</text>
</comment>
<feature type="domain" description="Transcription regulator BetR N-terminal" evidence="2">
    <location>
        <begin position="13"/>
        <end position="71"/>
    </location>
</feature>
<feature type="compositionally biased region" description="Pro residues" evidence="1">
    <location>
        <begin position="95"/>
        <end position="114"/>
    </location>
</feature>
<evidence type="ECO:0000259" key="2">
    <source>
        <dbReference type="Pfam" id="PF08667"/>
    </source>
</evidence>
<accession>A0ABW8CKI3</accession>
<evidence type="ECO:0000313" key="4">
    <source>
        <dbReference type="Proteomes" id="UP001614394"/>
    </source>
</evidence>
<dbReference type="CDD" id="cd00093">
    <property type="entry name" value="HTH_XRE"/>
    <property type="match status" value="1"/>
</dbReference>
<dbReference type="InterPro" id="IPR013975">
    <property type="entry name" value="Tscrpt_reg_BetR_N"/>
</dbReference>
<dbReference type="SUPFAM" id="SSF47413">
    <property type="entry name" value="lambda repressor-like DNA-binding domains"/>
    <property type="match status" value="1"/>
</dbReference>
<dbReference type="RefSeq" id="WP_399658193.1">
    <property type="nucleotide sequence ID" value="NZ_JBITYG010000019.1"/>
</dbReference>
<evidence type="ECO:0000313" key="3">
    <source>
        <dbReference type="EMBL" id="MFI9106578.1"/>
    </source>
</evidence>
<dbReference type="Pfam" id="PF08667">
    <property type="entry name" value="BetR"/>
    <property type="match status" value="1"/>
</dbReference>
<feature type="region of interest" description="Disordered" evidence="1">
    <location>
        <begin position="88"/>
        <end position="194"/>
    </location>
</feature>
<feature type="compositionally biased region" description="Low complexity" evidence="1">
    <location>
        <begin position="155"/>
        <end position="176"/>
    </location>
</feature>
<dbReference type="EMBL" id="JBITYG010000019">
    <property type="protein sequence ID" value="MFI9106578.1"/>
    <property type="molecule type" value="Genomic_DNA"/>
</dbReference>
<dbReference type="Proteomes" id="UP001614394">
    <property type="component" value="Unassembled WGS sequence"/>
</dbReference>
<reference evidence="3 4" key="1">
    <citation type="submission" date="2024-10" db="EMBL/GenBank/DDBJ databases">
        <title>The Natural Products Discovery Center: Release of the First 8490 Sequenced Strains for Exploring Actinobacteria Biosynthetic Diversity.</title>
        <authorList>
            <person name="Kalkreuter E."/>
            <person name="Kautsar S.A."/>
            <person name="Yang D."/>
            <person name="Bader C.D."/>
            <person name="Teijaro C.N."/>
            <person name="Fluegel L."/>
            <person name="Davis C.M."/>
            <person name="Simpson J.R."/>
            <person name="Lauterbach L."/>
            <person name="Steele A.D."/>
            <person name="Gui C."/>
            <person name="Meng S."/>
            <person name="Li G."/>
            <person name="Viehrig K."/>
            <person name="Ye F."/>
            <person name="Su P."/>
            <person name="Kiefer A.F."/>
            <person name="Nichols A."/>
            <person name="Cepeda A.J."/>
            <person name="Yan W."/>
            <person name="Fan B."/>
            <person name="Jiang Y."/>
            <person name="Adhikari A."/>
            <person name="Zheng C.-J."/>
            <person name="Schuster L."/>
            <person name="Cowan T.M."/>
            <person name="Smanski M.J."/>
            <person name="Chevrette M.G."/>
            <person name="De Carvalho L.P.S."/>
            <person name="Shen B."/>
        </authorList>
    </citation>
    <scope>NUCLEOTIDE SEQUENCE [LARGE SCALE GENOMIC DNA]</scope>
    <source>
        <strain evidence="3 4">NPDC053399</strain>
    </source>
</reference>
<name>A0ABW8CKI3_9ACTN</name>
<protein>
    <submittedName>
        <fullName evidence="3">Helix-turn-helix domain-containing protein</fullName>
    </submittedName>
</protein>
<keyword evidence="4" id="KW-1185">Reference proteome</keyword>
<proteinExistence type="predicted"/>
<dbReference type="InterPro" id="IPR010982">
    <property type="entry name" value="Lambda_DNA-bd_dom_sf"/>
</dbReference>
<feature type="compositionally biased region" description="Low complexity" evidence="1">
    <location>
        <begin position="115"/>
        <end position="147"/>
    </location>
</feature>
<dbReference type="InterPro" id="IPR001387">
    <property type="entry name" value="Cro/C1-type_HTH"/>
</dbReference>
<organism evidence="3 4">
    <name type="scientific">Streptomyces fildesensis</name>
    <dbReference type="NCBI Taxonomy" id="375757"/>
    <lineage>
        <taxon>Bacteria</taxon>
        <taxon>Bacillati</taxon>
        <taxon>Actinomycetota</taxon>
        <taxon>Actinomycetes</taxon>
        <taxon>Kitasatosporales</taxon>
        <taxon>Streptomycetaceae</taxon>
        <taxon>Streptomyces</taxon>
    </lineage>
</organism>
<feature type="compositionally biased region" description="Pro residues" evidence="1">
    <location>
        <begin position="177"/>
        <end position="190"/>
    </location>
</feature>
<evidence type="ECO:0000256" key="1">
    <source>
        <dbReference type="SAM" id="MobiDB-lite"/>
    </source>
</evidence>
<sequence length="507" mass="54294">MRMGTEETLRVTVTAIAHRTGEHQADLAAALGLTQSQISRRQRGMAAWTLTDCDRLAAHWGMPVLDLLAGPTHALTRLPADRVATGGTQTLLPLDTPPEPDPSPQPAPAAPQPVPAQSTAAPVQSAPARTPRSAPAPQHAPAAAPAPVIAPPPATASAPVTEPTPAAEPAPAAASPTPQPTATPPSPPRVAAPAGPLADRIRARVAHALAAHDNDPDATRAALLKTAVPDVMSLFAASRVGGRYEHSEFPPTADILKRTSQKGADQIWEGRPKWRAQELHQAARSGHFTLDVTALDMNAAYLAALKTWLPIGKLVHSQGAPHNPKRSGVHLITPPTWQMPDLPSPLGARNEPGTLWVTEPTLRLLLRCAKLGLCDPPTIHESWTSGASEGLLEKMRRTLVEVRKEAITQNDELANEYVKSMYSKFVSTIGESTANREIRRPDWMHIIRSQAFANLWLKAHKAHTAGLTVVEMSGTDELHVAGDWQQVFPEGRDLTQVKAKSLYTLGE</sequence>
<gene>
    <name evidence="3" type="ORF">ACIGXA_39385</name>
</gene>